<dbReference type="OrthoDB" id="3367at2759"/>
<dbReference type="GO" id="GO:0045013">
    <property type="term" value="P:carbon catabolite repression of transcription"/>
    <property type="evidence" value="ECO:0007669"/>
    <property type="project" value="TreeGrafter"/>
</dbReference>
<dbReference type="PANTHER" id="PTHR14107:SF16">
    <property type="entry name" value="AT02583P"/>
    <property type="match status" value="1"/>
</dbReference>
<keyword evidence="2" id="KW-0677">Repeat</keyword>
<accession>A0A9W8LYV8</accession>
<feature type="region of interest" description="Disordered" evidence="4">
    <location>
        <begin position="128"/>
        <end position="197"/>
    </location>
</feature>
<evidence type="ECO:0000256" key="4">
    <source>
        <dbReference type="SAM" id="MobiDB-lite"/>
    </source>
</evidence>
<dbReference type="InterPro" id="IPR036322">
    <property type="entry name" value="WD40_repeat_dom_sf"/>
</dbReference>
<feature type="compositionally biased region" description="Low complexity" evidence="4">
    <location>
        <begin position="178"/>
        <end position="190"/>
    </location>
</feature>
<dbReference type="InterPro" id="IPR051362">
    <property type="entry name" value="WD_repeat_creC_regulators"/>
</dbReference>
<sequence length="616" mass="66540">MNGAKSVLCSHFDTPEGRWSLVSEFATEEAANQFTPHIAAKACGDDLSLGASGTEIPPPAPSTPTVSTARFGASSTMMASGGLMFSSDTTAASSANTSTTTVNAANAANRSGQMRAVANRPTTVMILRPFGDSDKGQLASSGSHASESTTSQSGGRSLGFRQGILNLKSNNGSANSNTPQQTLPSQQQQSKPHGKGLVTKSTSAFVNRIITNENLARWIVDIQTTYLLFNAPKCFNLMGVQLDNYGETLARLDLASNTPLCYDVNQMTRNESRLDVIMGFVQGNLIWYDPISGKYARLNKNSGYNQAAAMCIKWLPHSDNLFMVGMSDGAIMIMDRTKEEFCVPSLAHTARIDSMDAFETACPQKPKCNPVSFWKVSNRAITSIEFSPDSQRVCVTSEDGGLRIIDYLNEILEDVYLSYFGGLTCCAWSDDGKYVVAGGKDDLITIWSYYDQSIVARCQGHESWVRSIVFDPAESDSTYRFISVGDDGKLLMWDFSLSALHRPRGPVHRTATGVSTSVNQSVATSTMGLSAGLNRGFGDALHLPGRPDIRETQPGVVHCRAPQGAVAVLQPLVAEVIHDAPLCSLHLCQDLLATACRRGTVKVWKRPKSFDLSAFV</sequence>
<proteinExistence type="predicted"/>
<dbReference type="Pfam" id="PF00400">
    <property type="entry name" value="WD40"/>
    <property type="match status" value="3"/>
</dbReference>
<feature type="compositionally biased region" description="Low complexity" evidence="4">
    <location>
        <begin position="139"/>
        <end position="154"/>
    </location>
</feature>
<protein>
    <recommendedName>
        <fullName evidence="7">WD40 repeat-like protein</fullName>
    </recommendedName>
</protein>
<keyword evidence="1 3" id="KW-0853">WD repeat</keyword>
<dbReference type="InterPro" id="IPR001680">
    <property type="entry name" value="WD40_rpt"/>
</dbReference>
<dbReference type="PANTHER" id="PTHR14107">
    <property type="entry name" value="WD REPEAT PROTEIN"/>
    <property type="match status" value="1"/>
</dbReference>
<comment type="caution">
    <text evidence="5">The sequence shown here is derived from an EMBL/GenBank/DDBJ whole genome shotgun (WGS) entry which is preliminary data.</text>
</comment>
<feature type="compositionally biased region" description="Polar residues" evidence="4">
    <location>
        <begin position="167"/>
        <end position="177"/>
    </location>
</feature>
<dbReference type="SUPFAM" id="SSF50978">
    <property type="entry name" value="WD40 repeat-like"/>
    <property type="match status" value="1"/>
</dbReference>
<dbReference type="PROSITE" id="PS50082">
    <property type="entry name" value="WD_REPEATS_2"/>
    <property type="match status" value="2"/>
</dbReference>
<reference evidence="5" key="1">
    <citation type="submission" date="2022-07" db="EMBL/GenBank/DDBJ databases">
        <title>Phylogenomic reconstructions and comparative analyses of Kickxellomycotina fungi.</title>
        <authorList>
            <person name="Reynolds N.K."/>
            <person name="Stajich J.E."/>
            <person name="Barry K."/>
            <person name="Grigoriev I.V."/>
            <person name="Crous P."/>
            <person name="Smith M.E."/>
        </authorList>
    </citation>
    <scope>NUCLEOTIDE SEQUENCE</scope>
    <source>
        <strain evidence="5">NRRL 1566</strain>
    </source>
</reference>
<organism evidence="5 6">
    <name type="scientific">Coemansia brasiliensis</name>
    <dbReference type="NCBI Taxonomy" id="2650707"/>
    <lineage>
        <taxon>Eukaryota</taxon>
        <taxon>Fungi</taxon>
        <taxon>Fungi incertae sedis</taxon>
        <taxon>Zoopagomycota</taxon>
        <taxon>Kickxellomycotina</taxon>
        <taxon>Kickxellomycetes</taxon>
        <taxon>Kickxellales</taxon>
        <taxon>Kickxellaceae</taxon>
        <taxon>Coemansia</taxon>
    </lineage>
</organism>
<dbReference type="Gene3D" id="2.130.10.10">
    <property type="entry name" value="YVTN repeat-like/Quinoprotein amine dehydrogenase"/>
    <property type="match status" value="1"/>
</dbReference>
<evidence type="ECO:0000256" key="2">
    <source>
        <dbReference type="ARBA" id="ARBA00022737"/>
    </source>
</evidence>
<feature type="repeat" description="WD" evidence="3">
    <location>
        <begin position="458"/>
        <end position="496"/>
    </location>
</feature>
<evidence type="ECO:0000256" key="1">
    <source>
        <dbReference type="ARBA" id="ARBA00022574"/>
    </source>
</evidence>
<dbReference type="GO" id="GO:0005634">
    <property type="term" value="C:nucleus"/>
    <property type="evidence" value="ECO:0007669"/>
    <property type="project" value="TreeGrafter"/>
</dbReference>
<evidence type="ECO:0000313" key="5">
    <source>
        <dbReference type="EMBL" id="KAJ2848003.1"/>
    </source>
</evidence>
<dbReference type="AlphaFoldDB" id="A0A9W8LYV8"/>
<gene>
    <name evidence="5" type="ORF">IWW36_003552</name>
</gene>
<evidence type="ECO:0000313" key="6">
    <source>
        <dbReference type="Proteomes" id="UP001139887"/>
    </source>
</evidence>
<dbReference type="Proteomes" id="UP001139887">
    <property type="component" value="Unassembled WGS sequence"/>
</dbReference>
<dbReference type="SMART" id="SM00320">
    <property type="entry name" value="WD40"/>
    <property type="match status" value="5"/>
</dbReference>
<evidence type="ECO:0000256" key="3">
    <source>
        <dbReference type="PROSITE-ProRule" id="PRU00221"/>
    </source>
</evidence>
<evidence type="ECO:0008006" key="7">
    <source>
        <dbReference type="Google" id="ProtNLM"/>
    </source>
</evidence>
<feature type="repeat" description="WD" evidence="3">
    <location>
        <begin position="416"/>
        <end position="457"/>
    </location>
</feature>
<name>A0A9W8LYV8_9FUNG</name>
<dbReference type="EMBL" id="JANBUW010000229">
    <property type="protein sequence ID" value="KAJ2848003.1"/>
    <property type="molecule type" value="Genomic_DNA"/>
</dbReference>
<dbReference type="GO" id="GO:0032153">
    <property type="term" value="C:cell division site"/>
    <property type="evidence" value="ECO:0007669"/>
    <property type="project" value="TreeGrafter"/>
</dbReference>
<dbReference type="InterPro" id="IPR015943">
    <property type="entry name" value="WD40/YVTN_repeat-like_dom_sf"/>
</dbReference>
<dbReference type="GO" id="GO:0051286">
    <property type="term" value="C:cell tip"/>
    <property type="evidence" value="ECO:0007669"/>
    <property type="project" value="TreeGrafter"/>
</dbReference>
<keyword evidence="6" id="KW-1185">Reference proteome</keyword>